<dbReference type="AlphaFoldDB" id="A0A934I3N9"/>
<reference evidence="12" key="1">
    <citation type="submission" date="2020-12" db="EMBL/GenBank/DDBJ databases">
        <title>Genome public.</title>
        <authorList>
            <person name="Sun Q."/>
        </authorList>
    </citation>
    <scope>NUCLEOTIDE SEQUENCE</scope>
    <source>
        <strain evidence="12">CCM 8863</strain>
    </source>
</reference>
<evidence type="ECO:0000256" key="7">
    <source>
        <dbReference type="ARBA" id="ARBA00023027"/>
    </source>
</evidence>
<evidence type="ECO:0000256" key="3">
    <source>
        <dbReference type="ARBA" id="ARBA00004947"/>
    </source>
</evidence>
<comment type="cofactor">
    <cofactor evidence="2">
        <name>NAD(+)</name>
        <dbReference type="ChEBI" id="CHEBI:57540"/>
    </cofactor>
</comment>
<dbReference type="Gene3D" id="3.40.50.720">
    <property type="entry name" value="NAD(P)-binding Rossmann-like Domain"/>
    <property type="match status" value="1"/>
</dbReference>
<gene>
    <name evidence="12" type="primary">galE</name>
    <name evidence="12" type="ORF">JDV75_01950</name>
</gene>
<evidence type="ECO:0000256" key="8">
    <source>
        <dbReference type="ARBA" id="ARBA00023235"/>
    </source>
</evidence>
<name>A0A934I3N9_9CORY</name>
<keyword evidence="7" id="KW-0520">NAD</keyword>
<dbReference type="RefSeq" id="WP_198737564.1">
    <property type="nucleotide sequence ID" value="NZ_JAEIOS010000009.1"/>
</dbReference>
<dbReference type="EMBL" id="JAEIOS010000009">
    <property type="protein sequence ID" value="MBI8988531.1"/>
    <property type="molecule type" value="Genomic_DNA"/>
</dbReference>
<evidence type="ECO:0000256" key="2">
    <source>
        <dbReference type="ARBA" id="ARBA00001911"/>
    </source>
</evidence>
<keyword evidence="8 12" id="KW-0413">Isomerase</keyword>
<dbReference type="InterPro" id="IPR036291">
    <property type="entry name" value="NAD(P)-bd_dom_sf"/>
</dbReference>
<dbReference type="PANTHER" id="PTHR43725">
    <property type="entry name" value="UDP-GLUCOSE 4-EPIMERASE"/>
    <property type="match status" value="1"/>
</dbReference>
<evidence type="ECO:0000256" key="10">
    <source>
        <dbReference type="ARBA" id="ARBA00033067"/>
    </source>
</evidence>
<evidence type="ECO:0000256" key="6">
    <source>
        <dbReference type="ARBA" id="ARBA00018569"/>
    </source>
</evidence>
<comment type="similarity">
    <text evidence="4">Belongs to the NAD(P)-dependent epimerase/dehydratase family.</text>
</comment>
<proteinExistence type="inferred from homology"/>
<evidence type="ECO:0000256" key="1">
    <source>
        <dbReference type="ARBA" id="ARBA00000083"/>
    </source>
</evidence>
<protein>
    <recommendedName>
        <fullName evidence="6">UDP-glucose 4-epimerase</fullName>
        <ecNumber evidence="5">5.1.3.2</ecNumber>
    </recommendedName>
    <alternativeName>
        <fullName evidence="10">Galactowaldenase</fullName>
    </alternativeName>
    <alternativeName>
        <fullName evidence="9">UDP-galactose 4-epimerase</fullName>
    </alternativeName>
</protein>
<feature type="domain" description="NAD-dependent epimerase/dehydratase" evidence="11">
    <location>
        <begin position="3"/>
        <end position="246"/>
    </location>
</feature>
<evidence type="ECO:0000256" key="4">
    <source>
        <dbReference type="ARBA" id="ARBA00007637"/>
    </source>
</evidence>
<comment type="caution">
    <text evidence="12">The sequence shown here is derived from an EMBL/GenBank/DDBJ whole genome shotgun (WGS) entry which is preliminary data.</text>
</comment>
<evidence type="ECO:0000259" key="11">
    <source>
        <dbReference type="Pfam" id="PF01370"/>
    </source>
</evidence>
<evidence type="ECO:0000256" key="5">
    <source>
        <dbReference type="ARBA" id="ARBA00013189"/>
    </source>
</evidence>
<dbReference type="GO" id="GO:0003978">
    <property type="term" value="F:UDP-glucose 4-epimerase activity"/>
    <property type="evidence" value="ECO:0007669"/>
    <property type="project" value="UniProtKB-EC"/>
</dbReference>
<dbReference type="EC" id="5.1.3.2" evidence="5"/>
<comment type="pathway">
    <text evidence="3">Carbohydrate metabolism; galactose metabolism.</text>
</comment>
<dbReference type="Gene3D" id="3.90.25.10">
    <property type="entry name" value="UDP-galactose 4-epimerase, domain 1"/>
    <property type="match status" value="1"/>
</dbReference>
<comment type="catalytic activity">
    <reaction evidence="1">
        <text>UDP-alpha-D-glucose = UDP-alpha-D-galactose</text>
        <dbReference type="Rhea" id="RHEA:22168"/>
        <dbReference type="ChEBI" id="CHEBI:58885"/>
        <dbReference type="ChEBI" id="CHEBI:66914"/>
        <dbReference type="EC" id="5.1.3.2"/>
    </reaction>
</comment>
<dbReference type="Pfam" id="PF01370">
    <property type="entry name" value="Epimerase"/>
    <property type="match status" value="1"/>
</dbReference>
<evidence type="ECO:0000313" key="12">
    <source>
        <dbReference type="EMBL" id="MBI8988531.1"/>
    </source>
</evidence>
<evidence type="ECO:0000313" key="13">
    <source>
        <dbReference type="Proteomes" id="UP000645966"/>
    </source>
</evidence>
<dbReference type="Proteomes" id="UP000645966">
    <property type="component" value="Unassembled WGS sequence"/>
</dbReference>
<dbReference type="GO" id="GO:0006012">
    <property type="term" value="P:galactose metabolic process"/>
    <property type="evidence" value="ECO:0007669"/>
    <property type="project" value="InterPro"/>
</dbReference>
<organism evidence="12 13">
    <name type="scientific">Corynebacterium meridianum</name>
    <dbReference type="NCBI Taxonomy" id="2765363"/>
    <lineage>
        <taxon>Bacteria</taxon>
        <taxon>Bacillati</taxon>
        <taxon>Actinomycetota</taxon>
        <taxon>Actinomycetes</taxon>
        <taxon>Mycobacteriales</taxon>
        <taxon>Corynebacteriaceae</taxon>
        <taxon>Corynebacterium</taxon>
    </lineage>
</organism>
<dbReference type="InterPro" id="IPR001509">
    <property type="entry name" value="Epimerase_deHydtase"/>
</dbReference>
<evidence type="ECO:0000256" key="9">
    <source>
        <dbReference type="ARBA" id="ARBA00031367"/>
    </source>
</evidence>
<keyword evidence="13" id="KW-1185">Reference proteome</keyword>
<dbReference type="NCBIfam" id="TIGR01179">
    <property type="entry name" value="galE"/>
    <property type="match status" value="1"/>
</dbReference>
<dbReference type="SUPFAM" id="SSF51735">
    <property type="entry name" value="NAD(P)-binding Rossmann-fold domains"/>
    <property type="match status" value="1"/>
</dbReference>
<accession>A0A934I3N9</accession>
<dbReference type="InterPro" id="IPR005886">
    <property type="entry name" value="UDP_G4E"/>
</dbReference>
<sequence length="335" mass="36639">MDILITGGAGFIGSTVGSALMELGHNVIVLDNFSTGRREFVTDRTVYEGDIADRSVVDRIFTEHPDIAVTIHCAASIVVPESVAEPIMYYRNNVEGTLELVDALLANGCQRIIFSSSASIYAVREDFAVDEDCDISPTSPYARTKAHVEGMLRDIAHGTDLKVLSLRYFNPIGSDPKMRTGLQLEFPSHAMGKMIEAKNAGKPFTVTGVEWPTRDGSGIRDYIHVWDLAQAHCRAVERFDDVVPGTDAESSYRVINLGTGDGTTVFELADAFSRVSGEKLEVVTGPPRPGDVAGAFTRSHRAKDELGWVAEHSIEEGIADTLKWFEIRGSILKEF</sequence>